<dbReference type="Ensembl" id="ENSLLET00000003441.1">
    <property type="protein sequence ID" value="ENSLLEP00000003282.1"/>
    <property type="gene ID" value="ENSLLEG00000002122.1"/>
</dbReference>
<reference evidence="13" key="2">
    <citation type="submission" date="2025-09" db="UniProtKB">
        <authorList>
            <consortium name="Ensembl"/>
        </authorList>
    </citation>
    <scope>IDENTIFICATION</scope>
</reference>
<keyword evidence="9" id="KW-0675">Receptor</keyword>
<organism evidence="13 14">
    <name type="scientific">Leptobrachium leishanense</name>
    <name type="common">Leishan spiny toad</name>
    <dbReference type="NCBI Taxonomy" id="445787"/>
    <lineage>
        <taxon>Eukaryota</taxon>
        <taxon>Metazoa</taxon>
        <taxon>Chordata</taxon>
        <taxon>Craniata</taxon>
        <taxon>Vertebrata</taxon>
        <taxon>Euteleostomi</taxon>
        <taxon>Amphibia</taxon>
        <taxon>Batrachia</taxon>
        <taxon>Anura</taxon>
        <taxon>Pelobatoidea</taxon>
        <taxon>Megophryidae</taxon>
        <taxon>Leptobrachium</taxon>
    </lineage>
</organism>
<dbReference type="PANTHER" id="PTHR26452">
    <property type="entry name" value="OLFACTORY RECEPTOR"/>
    <property type="match status" value="1"/>
</dbReference>
<evidence type="ECO:0000256" key="6">
    <source>
        <dbReference type="ARBA" id="ARBA00022989"/>
    </source>
</evidence>
<keyword evidence="8 11" id="KW-0472">Membrane</keyword>
<evidence type="ECO:0000256" key="5">
    <source>
        <dbReference type="ARBA" id="ARBA00022725"/>
    </source>
</evidence>
<evidence type="ECO:0000256" key="9">
    <source>
        <dbReference type="ARBA" id="ARBA00023170"/>
    </source>
</evidence>
<dbReference type="Gene3D" id="1.20.1070.10">
    <property type="entry name" value="Rhodopsin 7-helix transmembrane proteins"/>
    <property type="match status" value="1"/>
</dbReference>
<evidence type="ECO:0000256" key="10">
    <source>
        <dbReference type="ARBA" id="ARBA00023224"/>
    </source>
</evidence>
<dbReference type="CDD" id="cd13954">
    <property type="entry name" value="7tmA_OR"/>
    <property type="match status" value="1"/>
</dbReference>
<dbReference type="GO" id="GO:0004930">
    <property type="term" value="F:G protein-coupled receptor activity"/>
    <property type="evidence" value="ECO:0007669"/>
    <property type="project" value="UniProtKB-KW"/>
</dbReference>
<dbReference type="Pfam" id="PF13853">
    <property type="entry name" value="7tm_4"/>
    <property type="match status" value="1"/>
</dbReference>
<dbReference type="Proteomes" id="UP000694569">
    <property type="component" value="Unplaced"/>
</dbReference>
<evidence type="ECO:0000256" key="8">
    <source>
        <dbReference type="ARBA" id="ARBA00023136"/>
    </source>
</evidence>
<dbReference type="InterPro" id="IPR050516">
    <property type="entry name" value="Olfactory_GPCR"/>
</dbReference>
<evidence type="ECO:0000313" key="14">
    <source>
        <dbReference type="Proteomes" id="UP000694569"/>
    </source>
</evidence>
<dbReference type="OrthoDB" id="9445499at2759"/>
<feature type="transmembrane region" description="Helical" evidence="11">
    <location>
        <begin position="145"/>
        <end position="165"/>
    </location>
</feature>
<evidence type="ECO:0000256" key="7">
    <source>
        <dbReference type="ARBA" id="ARBA00023040"/>
    </source>
</evidence>
<feature type="transmembrane region" description="Helical" evidence="11">
    <location>
        <begin position="242"/>
        <end position="265"/>
    </location>
</feature>
<evidence type="ECO:0000256" key="1">
    <source>
        <dbReference type="ARBA" id="ARBA00004651"/>
    </source>
</evidence>
<feature type="domain" description="G-protein coupled receptors family 1 profile" evidence="12">
    <location>
        <begin position="45"/>
        <end position="294"/>
    </location>
</feature>
<sequence>MSSFCVDNRTSSVTEIILLGFSVTRDQHICLFTIFLIIYILTILANVLIMIVVYCDHHLHNPMYFLLSNFAFLEICYTSVTVPKMLSDLIAQNPFISVTGCIIQYHFFSLCAATEHFLLVIMAYDRYVAICYPLHYGSTMTLKKCAQLVFMCWLISAVSLSAPAFSVSRLYFCGPNIIDHFFCEFNPLLQLSCTDTFILQIIFSFLAWVIILGCLICISVSYASIISTIIRIPSNLGKRKAFSTCASHIAVVGIFYGTVIFIYLTPTVTAPFHHNKAVSIFYILVTPMLNPIIYCFKNESLREAASNCMYRIKMFL</sequence>
<name>A0A8C5P7V3_9ANUR</name>
<dbReference type="GeneTree" id="ENSGT01150000286948"/>
<feature type="transmembrane region" description="Helical" evidence="11">
    <location>
        <begin position="62"/>
        <end position="82"/>
    </location>
</feature>
<keyword evidence="4 11" id="KW-0812">Transmembrane</keyword>
<dbReference type="PRINTS" id="PR00237">
    <property type="entry name" value="GPCRRHODOPSN"/>
</dbReference>
<keyword evidence="2" id="KW-1003">Cell membrane</keyword>
<dbReference type="InterPro" id="IPR000725">
    <property type="entry name" value="Olfact_rcpt"/>
</dbReference>
<accession>A0A8C5P7V3</accession>
<dbReference type="GO" id="GO:0005886">
    <property type="term" value="C:plasma membrane"/>
    <property type="evidence" value="ECO:0007669"/>
    <property type="project" value="UniProtKB-SubCell"/>
</dbReference>
<evidence type="ECO:0000256" key="2">
    <source>
        <dbReference type="ARBA" id="ARBA00022475"/>
    </source>
</evidence>
<evidence type="ECO:0000256" key="4">
    <source>
        <dbReference type="ARBA" id="ARBA00022692"/>
    </source>
</evidence>
<feature type="transmembrane region" description="Helical" evidence="11">
    <location>
        <begin position="31"/>
        <end position="55"/>
    </location>
</feature>
<dbReference type="PRINTS" id="PR00245">
    <property type="entry name" value="OLFACTORYR"/>
</dbReference>
<protein>
    <recommendedName>
        <fullName evidence="12">G-protein coupled receptors family 1 profile domain-containing protein</fullName>
    </recommendedName>
</protein>
<dbReference type="PROSITE" id="PS50262">
    <property type="entry name" value="G_PROTEIN_RECEP_F1_2"/>
    <property type="match status" value="1"/>
</dbReference>
<dbReference type="InterPro" id="IPR000276">
    <property type="entry name" value="GPCR_Rhodpsn"/>
</dbReference>
<dbReference type="GO" id="GO:0004984">
    <property type="term" value="F:olfactory receptor activity"/>
    <property type="evidence" value="ECO:0007669"/>
    <property type="project" value="InterPro"/>
</dbReference>
<keyword evidence="7" id="KW-0297">G-protein coupled receptor</keyword>
<dbReference type="SUPFAM" id="SSF81321">
    <property type="entry name" value="Family A G protein-coupled receptor-like"/>
    <property type="match status" value="1"/>
</dbReference>
<feature type="transmembrane region" description="Helical" evidence="11">
    <location>
        <begin position="102"/>
        <end position="124"/>
    </location>
</feature>
<evidence type="ECO:0000256" key="3">
    <source>
        <dbReference type="ARBA" id="ARBA00022606"/>
    </source>
</evidence>
<evidence type="ECO:0000259" key="12">
    <source>
        <dbReference type="PROSITE" id="PS50262"/>
    </source>
</evidence>
<keyword evidence="10" id="KW-0807">Transducer</keyword>
<proteinExistence type="predicted"/>
<dbReference type="AlphaFoldDB" id="A0A8C5P7V3"/>
<keyword evidence="6 11" id="KW-1133">Transmembrane helix</keyword>
<keyword evidence="14" id="KW-1185">Reference proteome</keyword>
<dbReference type="InterPro" id="IPR017452">
    <property type="entry name" value="GPCR_Rhodpsn_7TM"/>
</dbReference>
<dbReference type="FunFam" id="1.20.1070.10:FF:000001">
    <property type="entry name" value="Olfactory receptor"/>
    <property type="match status" value="1"/>
</dbReference>
<keyword evidence="5" id="KW-0552">Olfaction</keyword>
<evidence type="ECO:0000256" key="11">
    <source>
        <dbReference type="SAM" id="Phobius"/>
    </source>
</evidence>
<evidence type="ECO:0000313" key="13">
    <source>
        <dbReference type="Ensembl" id="ENSLLEP00000003282.1"/>
    </source>
</evidence>
<keyword evidence="3" id="KW-0716">Sensory transduction</keyword>
<comment type="subcellular location">
    <subcellularLocation>
        <location evidence="1">Cell membrane</location>
        <topology evidence="1">Multi-pass membrane protein</topology>
    </subcellularLocation>
</comment>
<feature type="transmembrane region" description="Helical" evidence="11">
    <location>
        <begin position="277"/>
        <end position="296"/>
    </location>
</feature>
<feature type="transmembrane region" description="Helical" evidence="11">
    <location>
        <begin position="197"/>
        <end position="230"/>
    </location>
</feature>
<reference evidence="13" key="1">
    <citation type="submission" date="2025-08" db="UniProtKB">
        <authorList>
            <consortium name="Ensembl"/>
        </authorList>
    </citation>
    <scope>IDENTIFICATION</scope>
</reference>